<organism evidence="2 3">
    <name type="scientific">Amycolatopsis carbonis</name>
    <dbReference type="NCBI Taxonomy" id="715471"/>
    <lineage>
        <taxon>Bacteria</taxon>
        <taxon>Bacillati</taxon>
        <taxon>Actinomycetota</taxon>
        <taxon>Actinomycetes</taxon>
        <taxon>Pseudonocardiales</taxon>
        <taxon>Pseudonocardiaceae</taxon>
        <taxon>Amycolatopsis</taxon>
    </lineage>
</organism>
<dbReference type="KEGG" id="acab:QRX50_06100"/>
<dbReference type="Proteomes" id="UP001236014">
    <property type="component" value="Chromosome"/>
</dbReference>
<feature type="transmembrane region" description="Helical" evidence="1">
    <location>
        <begin position="97"/>
        <end position="117"/>
    </location>
</feature>
<dbReference type="AlphaFoldDB" id="A0A9Y2MT69"/>
<dbReference type="EMBL" id="CP127294">
    <property type="protein sequence ID" value="WIX80350.1"/>
    <property type="molecule type" value="Genomic_DNA"/>
</dbReference>
<accession>A0A9Y2MT69</accession>
<feature type="transmembrane region" description="Helical" evidence="1">
    <location>
        <begin position="123"/>
        <end position="141"/>
    </location>
</feature>
<evidence type="ECO:0000313" key="3">
    <source>
        <dbReference type="Proteomes" id="UP001236014"/>
    </source>
</evidence>
<feature type="transmembrane region" description="Helical" evidence="1">
    <location>
        <begin position="34"/>
        <end position="51"/>
    </location>
</feature>
<gene>
    <name evidence="2" type="ORF">QRX50_06100</name>
</gene>
<evidence type="ECO:0000256" key="1">
    <source>
        <dbReference type="SAM" id="Phobius"/>
    </source>
</evidence>
<keyword evidence="1" id="KW-0812">Transmembrane</keyword>
<proteinExistence type="predicted"/>
<evidence type="ECO:0000313" key="2">
    <source>
        <dbReference type="EMBL" id="WIX80350.1"/>
    </source>
</evidence>
<keyword evidence="3" id="KW-1185">Reference proteome</keyword>
<feature type="transmembrane region" description="Helical" evidence="1">
    <location>
        <begin position="57"/>
        <end position="77"/>
    </location>
</feature>
<keyword evidence="1" id="KW-0472">Membrane</keyword>
<reference evidence="2 3" key="1">
    <citation type="submission" date="2023-06" db="EMBL/GenBank/DDBJ databases">
        <authorList>
            <person name="Oyuntsetseg B."/>
            <person name="Kim S.B."/>
        </authorList>
    </citation>
    <scope>NUCLEOTIDE SEQUENCE [LARGE SCALE GENOMIC DNA]</scope>
    <source>
        <strain evidence="2 3">2-15</strain>
    </source>
</reference>
<sequence length="156" mass="16718">MSNTVNILIGLVVLARLCWRQTQKRLVREDRKPTVLLILAVLGVVSLASFFKGGTPGTPAVLLLIGSLIVAALFGLVRAYTVRLWRADGQLWRQGTWLTVALWVAAIAIHIGLDFVIDANSPAKGLGSASILLYLAVSLGAQRVVVQSRANHVVAA</sequence>
<name>A0A9Y2MT69_9PSEU</name>
<evidence type="ECO:0008006" key="4">
    <source>
        <dbReference type="Google" id="ProtNLM"/>
    </source>
</evidence>
<protein>
    <recommendedName>
        <fullName evidence="4">DUF1453 domain-containing protein</fullName>
    </recommendedName>
</protein>
<keyword evidence="1" id="KW-1133">Transmembrane helix</keyword>
<dbReference type="RefSeq" id="WP_285970981.1">
    <property type="nucleotide sequence ID" value="NZ_CP127294.1"/>
</dbReference>